<evidence type="ECO:0000256" key="8">
    <source>
        <dbReference type="RuleBase" id="RU363032"/>
    </source>
</evidence>
<name>A0A7L9RTR6_9PROT</name>
<feature type="transmembrane region" description="Helical" evidence="8">
    <location>
        <begin position="66"/>
        <end position="86"/>
    </location>
</feature>
<keyword evidence="3 8" id="KW-0813">Transport</keyword>
<feature type="domain" description="ABC transmembrane type-1" evidence="9">
    <location>
        <begin position="60"/>
        <end position="256"/>
    </location>
</feature>
<reference evidence="10 11" key="1">
    <citation type="submission" date="2020-06" db="EMBL/GenBank/DDBJ databases">
        <title>The endosymbiont of the kinetoplastid Bodo saltans is a Paracaedibacter-like alpha-proteobacterium possessing a putative toxin-antitoxin system.</title>
        <authorList>
            <person name="Midha S."/>
            <person name="Rigden D.J."/>
            <person name="Siozios S."/>
            <person name="Hurst G.D.D."/>
            <person name="Jackson A.P."/>
        </authorList>
    </citation>
    <scope>NUCLEOTIDE SEQUENCE [LARGE SCALE GENOMIC DNA]</scope>
    <source>
        <strain evidence="10">Lake Konstanz</strain>
    </source>
</reference>
<keyword evidence="11" id="KW-1185">Reference proteome</keyword>
<dbReference type="Pfam" id="PF00528">
    <property type="entry name" value="BPD_transp_1"/>
    <property type="match status" value="1"/>
</dbReference>
<keyword evidence="4" id="KW-1003">Cell membrane</keyword>
<comment type="similarity">
    <text evidence="2">Belongs to the binding-protein-dependent transport system permease family. CysTW subfamily.</text>
</comment>
<dbReference type="InterPro" id="IPR051789">
    <property type="entry name" value="Bact_Polyamine_Transport"/>
</dbReference>
<keyword evidence="7 8" id="KW-0472">Membrane</keyword>
<proteinExistence type="inferred from homology"/>
<evidence type="ECO:0000256" key="1">
    <source>
        <dbReference type="ARBA" id="ARBA00004651"/>
    </source>
</evidence>
<dbReference type="SUPFAM" id="SSF161098">
    <property type="entry name" value="MetI-like"/>
    <property type="match status" value="1"/>
</dbReference>
<dbReference type="GO" id="GO:0005886">
    <property type="term" value="C:plasma membrane"/>
    <property type="evidence" value="ECO:0007669"/>
    <property type="project" value="UniProtKB-SubCell"/>
</dbReference>
<dbReference type="InterPro" id="IPR000515">
    <property type="entry name" value="MetI-like"/>
</dbReference>
<comment type="subcellular location">
    <subcellularLocation>
        <location evidence="1 8">Cell membrane</location>
        <topology evidence="1 8">Multi-pass membrane protein</topology>
    </subcellularLocation>
</comment>
<evidence type="ECO:0000256" key="6">
    <source>
        <dbReference type="ARBA" id="ARBA00022989"/>
    </source>
</evidence>
<sequence>MNSRILRINILLFGYAFLYVPLALIIVFSFNSTRSIYGWESFSLRWYSELSKNTAILESVWNSLKIATVSATFAMIIGTFAAFSLVRIHKFKGRKLFETIINMPLIIPEVVTGLSLLLFFVSVQHIFGINIHYGIPTISIAHITLGIAYVVVIVKSRLKEVDISLEEAAMDLGAKPLTVFTDITLPIIAPACLAGWFLAFALSFDDVVIASFVSSPESTTLPMVIFSTLRTGGLSPQINALATIMISISTLCVIIAAAIAYQRQKYLSK</sequence>
<evidence type="ECO:0000313" key="10">
    <source>
        <dbReference type="EMBL" id="QOL20010.1"/>
    </source>
</evidence>
<dbReference type="CDD" id="cd06261">
    <property type="entry name" value="TM_PBP2"/>
    <property type="match status" value="1"/>
</dbReference>
<keyword evidence="6 8" id="KW-1133">Transmembrane helix</keyword>
<dbReference type="PANTHER" id="PTHR43848:SF2">
    <property type="entry name" value="PUTRESCINE TRANSPORT SYSTEM PERMEASE PROTEIN POTI"/>
    <property type="match status" value="1"/>
</dbReference>
<dbReference type="PROSITE" id="PS50928">
    <property type="entry name" value="ABC_TM1"/>
    <property type="match status" value="1"/>
</dbReference>
<protein>
    <submittedName>
        <fullName evidence="10">Inner membrane ABC transporter permease protein YdcV</fullName>
    </submittedName>
</protein>
<feature type="transmembrane region" description="Helical" evidence="8">
    <location>
        <begin position="183"/>
        <end position="204"/>
    </location>
</feature>
<feature type="transmembrane region" description="Helical" evidence="8">
    <location>
        <begin position="133"/>
        <end position="154"/>
    </location>
</feature>
<keyword evidence="5 8" id="KW-0812">Transmembrane</keyword>
<dbReference type="AlphaFoldDB" id="A0A7L9RTR6"/>
<dbReference type="GO" id="GO:0055085">
    <property type="term" value="P:transmembrane transport"/>
    <property type="evidence" value="ECO:0007669"/>
    <property type="project" value="InterPro"/>
</dbReference>
<evidence type="ECO:0000259" key="9">
    <source>
        <dbReference type="PROSITE" id="PS50928"/>
    </source>
</evidence>
<dbReference type="EMBL" id="CP054719">
    <property type="protein sequence ID" value="QOL20010.1"/>
    <property type="molecule type" value="Genomic_DNA"/>
</dbReference>
<dbReference type="KEGG" id="pbal:CPBP_00787"/>
<dbReference type="InterPro" id="IPR035906">
    <property type="entry name" value="MetI-like_sf"/>
</dbReference>
<evidence type="ECO:0000256" key="7">
    <source>
        <dbReference type="ARBA" id="ARBA00023136"/>
    </source>
</evidence>
<evidence type="ECO:0000256" key="2">
    <source>
        <dbReference type="ARBA" id="ARBA00007069"/>
    </source>
</evidence>
<feature type="transmembrane region" description="Helical" evidence="8">
    <location>
        <begin position="106"/>
        <end position="127"/>
    </location>
</feature>
<dbReference type="RefSeq" id="WP_350331565.1">
    <property type="nucleotide sequence ID" value="NZ_CP054719.1"/>
</dbReference>
<organism evidence="10 11">
    <name type="scientific">Candidatus Bodocaedibacter vickermanii</name>
    <dbReference type="NCBI Taxonomy" id="2741701"/>
    <lineage>
        <taxon>Bacteria</taxon>
        <taxon>Pseudomonadati</taxon>
        <taxon>Pseudomonadota</taxon>
        <taxon>Alphaproteobacteria</taxon>
        <taxon>Holosporales</taxon>
        <taxon>Candidatus Paracaedibacteraceae</taxon>
        <taxon>Candidatus Bodocaedibacter</taxon>
    </lineage>
</organism>
<feature type="transmembrane region" description="Helical" evidence="8">
    <location>
        <begin position="12"/>
        <end position="30"/>
    </location>
</feature>
<evidence type="ECO:0000313" key="11">
    <source>
        <dbReference type="Proteomes" id="UP000594001"/>
    </source>
</evidence>
<evidence type="ECO:0000256" key="3">
    <source>
        <dbReference type="ARBA" id="ARBA00022448"/>
    </source>
</evidence>
<gene>
    <name evidence="10" type="primary">ydcV</name>
    <name evidence="10" type="ORF">CPBP_00787</name>
</gene>
<dbReference type="PANTHER" id="PTHR43848">
    <property type="entry name" value="PUTRESCINE TRANSPORT SYSTEM PERMEASE PROTEIN POTI"/>
    <property type="match status" value="1"/>
</dbReference>
<evidence type="ECO:0000256" key="4">
    <source>
        <dbReference type="ARBA" id="ARBA00022475"/>
    </source>
</evidence>
<dbReference type="Proteomes" id="UP000594001">
    <property type="component" value="Chromosome"/>
</dbReference>
<dbReference type="Gene3D" id="1.10.3720.10">
    <property type="entry name" value="MetI-like"/>
    <property type="match status" value="1"/>
</dbReference>
<evidence type="ECO:0000256" key="5">
    <source>
        <dbReference type="ARBA" id="ARBA00022692"/>
    </source>
</evidence>
<accession>A0A7L9RTR6</accession>
<feature type="transmembrane region" description="Helical" evidence="8">
    <location>
        <begin position="238"/>
        <end position="261"/>
    </location>
</feature>